<comment type="caution">
    <text evidence="1">The sequence shown here is derived from an EMBL/GenBank/DDBJ whole genome shotgun (WGS) entry which is preliminary data.</text>
</comment>
<accession>A0ABW8NB16</accession>
<name>A0ABW8NB16_9MICC</name>
<sequence>MWGRPLRDSRTQRRSASEALLFAPASIQVLLKPGIAHRAVPGFVVRGAARVIVNANNVVNQDFGKG</sequence>
<keyword evidence="2" id="KW-1185">Reference proteome</keyword>
<dbReference type="EMBL" id="JBIYEW010000003">
    <property type="protein sequence ID" value="MFK4640773.1"/>
    <property type="molecule type" value="Genomic_DNA"/>
</dbReference>
<evidence type="ECO:0000313" key="2">
    <source>
        <dbReference type="Proteomes" id="UP001620520"/>
    </source>
</evidence>
<gene>
    <name evidence="1" type="ORF">ABIA52_003662</name>
</gene>
<proteinExistence type="predicted"/>
<evidence type="ECO:0000313" key="1">
    <source>
        <dbReference type="EMBL" id="MFK4640773.1"/>
    </source>
</evidence>
<protein>
    <submittedName>
        <fullName evidence="1">Uncharacterized protein</fullName>
    </submittedName>
</protein>
<organism evidence="1 2">
    <name type="scientific">Paenarthrobacter histidinolovorans</name>
    <dbReference type="NCBI Taxonomy" id="43664"/>
    <lineage>
        <taxon>Bacteria</taxon>
        <taxon>Bacillati</taxon>
        <taxon>Actinomycetota</taxon>
        <taxon>Actinomycetes</taxon>
        <taxon>Micrococcales</taxon>
        <taxon>Micrococcaceae</taxon>
        <taxon>Paenarthrobacter</taxon>
    </lineage>
</organism>
<dbReference type="Proteomes" id="UP001620520">
    <property type="component" value="Unassembled WGS sequence"/>
</dbReference>
<reference evidence="1 2" key="1">
    <citation type="submission" date="2024-10" db="EMBL/GenBank/DDBJ databases">
        <title>Novel secondary metabolite-producing bacteria for plant disease control.</title>
        <authorList>
            <person name="Chevrette M."/>
        </authorList>
    </citation>
    <scope>NUCLEOTIDE SEQUENCE [LARGE SCALE GENOMIC DNA]</scope>
    <source>
        <strain evidence="1 2">J30 TE3557</strain>
    </source>
</reference>